<dbReference type="EMBL" id="HBIZ01022201">
    <property type="protein sequence ID" value="CAE0761423.1"/>
    <property type="molecule type" value="Transcribed_RNA"/>
</dbReference>
<sequence length="115" mass="12390">MHGTACIAHFCDVKCMKPVAGDFFDVCLLGVSRCNALLYIAALLPAPLRCPCFCQHAVESVCTSLSVSAQGHLLAGDGRRDQGRPRVRARVSSHLHASFDALPISWKSSQYPCSS</sequence>
<accession>A0A6S9UUR6</accession>
<dbReference type="EMBL" id="HBIZ01022199">
    <property type="protein sequence ID" value="CAE0761422.1"/>
    <property type="molecule type" value="Transcribed_RNA"/>
</dbReference>
<name>A0A6S9UUR6_CHRCT</name>
<gene>
    <name evidence="1" type="ORF">PCAR00345_LOCUS14034</name>
    <name evidence="2" type="ORF">PCAR00345_LOCUS14035</name>
</gene>
<organism evidence="2">
    <name type="scientific">Chrysotila carterae</name>
    <name type="common">Marine alga</name>
    <name type="synonym">Syracosphaera carterae</name>
    <dbReference type="NCBI Taxonomy" id="13221"/>
    <lineage>
        <taxon>Eukaryota</taxon>
        <taxon>Haptista</taxon>
        <taxon>Haptophyta</taxon>
        <taxon>Prymnesiophyceae</taxon>
        <taxon>Isochrysidales</taxon>
        <taxon>Isochrysidaceae</taxon>
        <taxon>Chrysotila</taxon>
    </lineage>
</organism>
<dbReference type="AlphaFoldDB" id="A0A6S9UUR6"/>
<protein>
    <submittedName>
        <fullName evidence="2">Uncharacterized protein</fullName>
    </submittedName>
</protein>
<evidence type="ECO:0000313" key="1">
    <source>
        <dbReference type="EMBL" id="CAE0761422.1"/>
    </source>
</evidence>
<evidence type="ECO:0000313" key="2">
    <source>
        <dbReference type="EMBL" id="CAE0761423.1"/>
    </source>
</evidence>
<proteinExistence type="predicted"/>
<reference evidence="2" key="1">
    <citation type="submission" date="2021-01" db="EMBL/GenBank/DDBJ databases">
        <authorList>
            <person name="Corre E."/>
            <person name="Pelletier E."/>
            <person name="Niang G."/>
            <person name="Scheremetjew M."/>
            <person name="Finn R."/>
            <person name="Kale V."/>
            <person name="Holt S."/>
            <person name="Cochrane G."/>
            <person name="Meng A."/>
            <person name="Brown T."/>
            <person name="Cohen L."/>
        </authorList>
    </citation>
    <scope>NUCLEOTIDE SEQUENCE</scope>
    <source>
        <strain evidence="2">CCMP645</strain>
    </source>
</reference>